<dbReference type="OrthoDB" id="2013972at2759"/>
<accession>A0A2J6RQI3</accession>
<dbReference type="GO" id="GO:0032259">
    <property type="term" value="P:methylation"/>
    <property type="evidence" value="ECO:0007669"/>
    <property type="project" value="UniProtKB-KW"/>
</dbReference>
<protein>
    <submittedName>
        <fullName evidence="2">S-adenosyl-L-methionine-dependent methyltransferase</fullName>
    </submittedName>
</protein>
<dbReference type="InterPro" id="IPR041698">
    <property type="entry name" value="Methyltransf_25"/>
</dbReference>
<dbReference type="GO" id="GO:0008168">
    <property type="term" value="F:methyltransferase activity"/>
    <property type="evidence" value="ECO:0007669"/>
    <property type="project" value="UniProtKB-KW"/>
</dbReference>
<dbReference type="SUPFAM" id="SSF53335">
    <property type="entry name" value="S-adenosyl-L-methionine-dependent methyltransferases"/>
    <property type="match status" value="1"/>
</dbReference>
<organism evidence="2 3">
    <name type="scientific">Hyaloscypha variabilis (strain UAMH 11265 / GT02V1 / F)</name>
    <name type="common">Meliniomyces variabilis</name>
    <dbReference type="NCBI Taxonomy" id="1149755"/>
    <lineage>
        <taxon>Eukaryota</taxon>
        <taxon>Fungi</taxon>
        <taxon>Dikarya</taxon>
        <taxon>Ascomycota</taxon>
        <taxon>Pezizomycotina</taxon>
        <taxon>Leotiomycetes</taxon>
        <taxon>Helotiales</taxon>
        <taxon>Hyaloscyphaceae</taxon>
        <taxon>Hyaloscypha</taxon>
        <taxon>Hyaloscypha variabilis</taxon>
    </lineage>
</organism>
<sequence length="282" mass="31155">MLPTTATLYSSNYERMSGNCTRLLATQLISTLTPPITNTSYILDNACGPGIVSEQIKLLHPDARILATDIAPGMIDEVKHVITKNGWSNMSTAILDIRDLRILEDGKFSHVIMNLGMPVPGDPTSGPKIVQEMFRVLKIGGVAVISTWADRVWLSAFRNAALAIRPNEIPDSFMTLAPELLRASWIVQQLEEGGFGTNVEVRSCVTYTTAASLEELTGNMMLAKEMFFSRFTDEEIERAEPILREELAKLRTFERFEGGVRIGMKAWTGVGTKKGDEEEVSA</sequence>
<keyword evidence="2" id="KW-0489">Methyltransferase</keyword>
<dbReference type="CDD" id="cd02440">
    <property type="entry name" value="AdoMet_MTases"/>
    <property type="match status" value="1"/>
</dbReference>
<dbReference type="InterPro" id="IPR029063">
    <property type="entry name" value="SAM-dependent_MTases_sf"/>
</dbReference>
<name>A0A2J6RQI3_HYAVF</name>
<feature type="domain" description="Methyltransferase" evidence="1">
    <location>
        <begin position="42"/>
        <end position="141"/>
    </location>
</feature>
<dbReference type="AlphaFoldDB" id="A0A2J6RQI3"/>
<evidence type="ECO:0000259" key="1">
    <source>
        <dbReference type="Pfam" id="PF13649"/>
    </source>
</evidence>
<reference evidence="2 3" key="1">
    <citation type="submission" date="2016-04" db="EMBL/GenBank/DDBJ databases">
        <title>A degradative enzymes factory behind the ericoid mycorrhizal symbiosis.</title>
        <authorList>
            <consortium name="DOE Joint Genome Institute"/>
            <person name="Martino E."/>
            <person name="Morin E."/>
            <person name="Grelet G."/>
            <person name="Kuo A."/>
            <person name="Kohler A."/>
            <person name="Daghino S."/>
            <person name="Barry K."/>
            <person name="Choi C."/>
            <person name="Cichocki N."/>
            <person name="Clum A."/>
            <person name="Copeland A."/>
            <person name="Hainaut M."/>
            <person name="Haridas S."/>
            <person name="Labutti K."/>
            <person name="Lindquist E."/>
            <person name="Lipzen A."/>
            <person name="Khouja H.-R."/>
            <person name="Murat C."/>
            <person name="Ohm R."/>
            <person name="Olson A."/>
            <person name="Spatafora J."/>
            <person name="Veneault-Fourrey C."/>
            <person name="Henrissat B."/>
            <person name="Grigoriev I."/>
            <person name="Martin F."/>
            <person name="Perotto S."/>
        </authorList>
    </citation>
    <scope>NUCLEOTIDE SEQUENCE [LARGE SCALE GENOMIC DNA]</scope>
    <source>
        <strain evidence="2 3">F</strain>
    </source>
</reference>
<dbReference type="PANTHER" id="PTHR43591:SF110">
    <property type="entry name" value="RHODANESE DOMAIN-CONTAINING PROTEIN"/>
    <property type="match status" value="1"/>
</dbReference>
<dbReference type="Gene3D" id="3.40.50.150">
    <property type="entry name" value="Vaccinia Virus protein VP39"/>
    <property type="match status" value="1"/>
</dbReference>
<evidence type="ECO:0000313" key="3">
    <source>
        <dbReference type="Proteomes" id="UP000235786"/>
    </source>
</evidence>
<dbReference type="STRING" id="1149755.A0A2J6RQI3"/>
<dbReference type="PANTHER" id="PTHR43591">
    <property type="entry name" value="METHYLTRANSFERASE"/>
    <property type="match status" value="1"/>
</dbReference>
<keyword evidence="3" id="KW-1185">Reference proteome</keyword>
<proteinExistence type="predicted"/>
<dbReference type="Pfam" id="PF13649">
    <property type="entry name" value="Methyltransf_25"/>
    <property type="match status" value="1"/>
</dbReference>
<dbReference type="EMBL" id="KZ613945">
    <property type="protein sequence ID" value="PMD40771.1"/>
    <property type="molecule type" value="Genomic_DNA"/>
</dbReference>
<dbReference type="Proteomes" id="UP000235786">
    <property type="component" value="Unassembled WGS sequence"/>
</dbReference>
<evidence type="ECO:0000313" key="2">
    <source>
        <dbReference type="EMBL" id="PMD40771.1"/>
    </source>
</evidence>
<gene>
    <name evidence="2" type="ORF">L207DRAFT_427781</name>
</gene>
<keyword evidence="2" id="KW-0808">Transferase</keyword>